<gene>
    <name evidence="1" type="ORF">SacmaDRAFT_0485</name>
</gene>
<reference evidence="1 2" key="1">
    <citation type="journal article" date="2012" name="Stand. Genomic Sci.">
        <title>Genome sequence of the ocean sediment bacterium Saccharomonospora marina type strain (XMU15(T)).</title>
        <authorList>
            <person name="Klenk H.P."/>
            <person name="Lu M."/>
            <person name="Lucas S."/>
            <person name="Lapidus A."/>
            <person name="Copeland A."/>
            <person name="Pitluck S."/>
            <person name="Goodwin L.A."/>
            <person name="Han C."/>
            <person name="Tapia R."/>
            <person name="Brambilla E.M."/>
            <person name="Potter G."/>
            <person name="Land M."/>
            <person name="Ivanova N."/>
            <person name="Rohde M."/>
            <person name="Goker M."/>
            <person name="Detter J.C."/>
            <person name="Li W.J."/>
            <person name="Kyrpides N.C."/>
            <person name="Woyke T."/>
        </authorList>
    </citation>
    <scope>NUCLEOTIDE SEQUENCE [LARGE SCALE GENOMIC DNA]</scope>
    <source>
        <strain evidence="1 2">XMU15</strain>
    </source>
</reference>
<evidence type="ECO:0000313" key="1">
    <source>
        <dbReference type="EMBL" id="EHR48786.1"/>
    </source>
</evidence>
<dbReference type="AlphaFoldDB" id="H5X3B7"/>
<dbReference type="EMBL" id="CM001439">
    <property type="protein sequence ID" value="EHR48786.1"/>
    <property type="molecule type" value="Genomic_DNA"/>
</dbReference>
<dbReference type="RefSeq" id="WP_009152177.1">
    <property type="nucleotide sequence ID" value="NZ_CM001439.1"/>
</dbReference>
<dbReference type="Pfam" id="PF01812">
    <property type="entry name" value="5-FTHF_cyc-lig"/>
    <property type="match status" value="1"/>
</dbReference>
<dbReference type="eggNOG" id="COG0212">
    <property type="taxonomic scope" value="Bacteria"/>
</dbReference>
<dbReference type="InterPro" id="IPR024185">
    <property type="entry name" value="FTHF_cligase-like_sf"/>
</dbReference>
<proteinExistence type="predicted"/>
<dbReference type="InterPro" id="IPR002698">
    <property type="entry name" value="FTHF_cligase"/>
</dbReference>
<dbReference type="PANTHER" id="PTHR13017">
    <property type="entry name" value="5-FORMYLTETRAHYDROFOLATE CYCLO-LIGASE-RELATED"/>
    <property type="match status" value="1"/>
</dbReference>
<dbReference type="OrthoDB" id="3242798at2"/>
<keyword evidence="1" id="KW-0436">Ligase</keyword>
<dbReference type="Gene3D" id="3.40.50.10420">
    <property type="entry name" value="NagB/RpiA/CoA transferase-like"/>
    <property type="match status" value="1"/>
</dbReference>
<dbReference type="Proteomes" id="UP000004926">
    <property type="component" value="Chromosome"/>
</dbReference>
<protein>
    <submittedName>
        <fullName evidence="1">5-formyltetrahydrofolate cyclo-ligase</fullName>
    </submittedName>
</protein>
<name>H5X3B7_9PSEU</name>
<accession>H5X3B7</accession>
<dbReference type="InterPro" id="IPR037171">
    <property type="entry name" value="NagB/RpiA_transferase-like"/>
</dbReference>
<sequence length="247" mass="27135">MTEVLDTADTERAKQAVRQRVWDRLERQRLARFPGARGRIPNFVGAEEAAARLAALAQWRSAQVVKANPDSPQLPVRSRVLAGGKLLYLAVPKLAEEQPFVLLDPASLDVSPRKAAAKDRALRLGEPVGVADMRRVDLVVCGTVAVNRQGVRIGKGGGFADIEYGLLVEAGLVDENTVLATTVHDVQVLDEELPETEHDFRVDLVVTPGEVIETARPRRSNGILWDHLPEEKIAAIPELARRRSLRS</sequence>
<evidence type="ECO:0000313" key="2">
    <source>
        <dbReference type="Proteomes" id="UP000004926"/>
    </source>
</evidence>
<dbReference type="SUPFAM" id="SSF100950">
    <property type="entry name" value="NagB/RpiA/CoA transferase-like"/>
    <property type="match status" value="1"/>
</dbReference>
<dbReference type="STRING" id="882083.SacmaDRAFT_0485"/>
<dbReference type="GO" id="GO:0016874">
    <property type="term" value="F:ligase activity"/>
    <property type="evidence" value="ECO:0007669"/>
    <property type="project" value="UniProtKB-KW"/>
</dbReference>
<dbReference type="HOGENOM" id="CLU_031500_2_0_11"/>
<keyword evidence="2" id="KW-1185">Reference proteome</keyword>
<dbReference type="PANTHER" id="PTHR13017:SF0">
    <property type="entry name" value="METHENYLTETRAHYDROFOLATE SYNTHASE DOMAIN-CONTAINING PROTEIN"/>
    <property type="match status" value="1"/>
</dbReference>
<dbReference type="GO" id="GO:0005737">
    <property type="term" value="C:cytoplasm"/>
    <property type="evidence" value="ECO:0007669"/>
    <property type="project" value="TreeGrafter"/>
</dbReference>
<organism evidence="1 2">
    <name type="scientific">Saccharomonospora marina XMU15</name>
    <dbReference type="NCBI Taxonomy" id="882083"/>
    <lineage>
        <taxon>Bacteria</taxon>
        <taxon>Bacillati</taxon>
        <taxon>Actinomycetota</taxon>
        <taxon>Actinomycetes</taxon>
        <taxon>Pseudonocardiales</taxon>
        <taxon>Pseudonocardiaceae</taxon>
        <taxon>Saccharomonospora</taxon>
    </lineage>
</organism>